<feature type="compositionally biased region" description="Gly residues" evidence="1">
    <location>
        <begin position="375"/>
        <end position="386"/>
    </location>
</feature>
<dbReference type="InParanoid" id="A0A0C2SFW5"/>
<protein>
    <submittedName>
        <fullName evidence="2">Uncharacterized protein</fullName>
    </submittedName>
</protein>
<dbReference type="AlphaFoldDB" id="A0A0C2SFW5"/>
<feature type="compositionally biased region" description="Acidic residues" evidence="1">
    <location>
        <begin position="1049"/>
        <end position="1062"/>
    </location>
</feature>
<evidence type="ECO:0000256" key="1">
    <source>
        <dbReference type="SAM" id="MobiDB-lite"/>
    </source>
</evidence>
<dbReference type="HOGENOM" id="CLU_007338_0_0_1"/>
<feature type="region of interest" description="Disordered" evidence="1">
    <location>
        <begin position="468"/>
        <end position="498"/>
    </location>
</feature>
<dbReference type="Proteomes" id="UP000054549">
    <property type="component" value="Unassembled WGS sequence"/>
</dbReference>
<gene>
    <name evidence="2" type="ORF">M378DRAFT_25846</name>
</gene>
<feature type="compositionally biased region" description="Acidic residues" evidence="1">
    <location>
        <begin position="393"/>
        <end position="410"/>
    </location>
</feature>
<feature type="compositionally biased region" description="Polar residues" evidence="1">
    <location>
        <begin position="130"/>
        <end position="147"/>
    </location>
</feature>
<feature type="region of interest" description="Disordered" evidence="1">
    <location>
        <begin position="778"/>
        <end position="1137"/>
    </location>
</feature>
<reference evidence="2 3" key="1">
    <citation type="submission" date="2014-04" db="EMBL/GenBank/DDBJ databases">
        <title>Evolutionary Origins and Diversification of the Mycorrhizal Mutualists.</title>
        <authorList>
            <consortium name="DOE Joint Genome Institute"/>
            <consortium name="Mycorrhizal Genomics Consortium"/>
            <person name="Kohler A."/>
            <person name="Kuo A."/>
            <person name="Nagy L.G."/>
            <person name="Floudas D."/>
            <person name="Copeland A."/>
            <person name="Barry K.W."/>
            <person name="Cichocki N."/>
            <person name="Veneault-Fourrey C."/>
            <person name="LaButti K."/>
            <person name="Lindquist E.A."/>
            <person name="Lipzen A."/>
            <person name="Lundell T."/>
            <person name="Morin E."/>
            <person name="Murat C."/>
            <person name="Riley R."/>
            <person name="Ohm R."/>
            <person name="Sun H."/>
            <person name="Tunlid A."/>
            <person name="Henrissat B."/>
            <person name="Grigoriev I.V."/>
            <person name="Hibbett D.S."/>
            <person name="Martin F."/>
        </authorList>
    </citation>
    <scope>NUCLEOTIDE SEQUENCE [LARGE SCALE GENOMIC DNA]</scope>
    <source>
        <strain evidence="2 3">Koide BX008</strain>
    </source>
</reference>
<feature type="region of interest" description="Disordered" evidence="1">
    <location>
        <begin position="597"/>
        <end position="709"/>
    </location>
</feature>
<feature type="region of interest" description="Disordered" evidence="1">
    <location>
        <begin position="372"/>
        <end position="410"/>
    </location>
</feature>
<feature type="compositionally biased region" description="Polar residues" evidence="1">
    <location>
        <begin position="778"/>
        <end position="824"/>
    </location>
</feature>
<feature type="compositionally biased region" description="Basic residues" evidence="1">
    <location>
        <begin position="925"/>
        <end position="935"/>
    </location>
</feature>
<keyword evidence="3" id="KW-1185">Reference proteome</keyword>
<sequence length="1137" mass="124939">MDTATHSHPSRPTTATGEPVFMYKGKVTRSWPQLPDELVRHIATFYLWDASVNSYCPQVWETRELWHHRMLYTSIRDALLLEKNIMPICPQWSKALETHYFWLHAISLIDPQDALAHHAVIHPPKPPPQSNENSRSSTATQAHQDQPIQPTRLTPYCHYRNILTYSCHVCRVNQPNSSAGLTTAKRLLPSPLLGPIAVCREHDRRRIAFCGICMREAPLFEGTTVPPSYVAAGINPNTALTAQAYNGMSLESIVSCLENEDEETWPGVAATCRFCRREWLWRKATNSARDREAIGGPKLSSEDWETRQCVDGFIDLAEGSINDVISLAREKWWLRKYTKLGDMMLQALAAARFTNAGAAGVAAVSTRRTAAAAARGGGDGHAGGDGSMHAPDLEEEEEEEEEEDDEEDPELMQFTEEGGVRDLALGDWARSRILDGHWFSPADLWYRNVVPGKDIVVPAIHPCPWARDDLGLDTGGDSSADSNGEEEEHPRPATVNAEIPPSYGLCEQAYIAHQRQMRVVMLSPMKNIVRRLVMECFEDTKGDDRGDCTWGGSSDDPALRATKMSLEDVVKILREEEGIWFDGVDWAERRRNNARDRMAGIAPDPKPSAEVTSTSPTSGSGSGSSETESSNKSGASSSATSPVLSTTTLQTTPSPPPVSSSSPSSLDVAPREPDGDMDDVSSNEGPRHAHGKDRAAPLPPPSLPPRPPPRLITIAVSPVLNPPKLLRPIPYVPVTLSHLPHYSIEAFRAVWREACAPLYHCRCKICERAMVKANADAATNTRPNGTVPVSSLQSPESQTRSINPQQAAPNSKAPNVPGQQSGNNKRPVEIKLNEVAELDGEGEEEVEELEEYSREEGVEYEEYEEEEEEDLEVSSTFGEYGEARESYSPSSLSRTGTTPDPEASLPVDEGQEDPGEDHSEDSHSSRSRQHRHRQCRSGAVSNSDDDDSYLHRSRKRSSDELDEEKEEEHRQGSQLPDLRRRKREGTPPKKARKSDSGGAALPESPVISPLSSPTKSRGCGHYRNAAAASPKALQTSSVVTKMRKRSSEELEEDEDGEDDDLGDNTSVVGFAGERTRRDSRNSRNGSDGSSRGRNRGQVTRGSRGGGGSSSDRERGENKIAPYKRLKVSSDGGGSDGE</sequence>
<feature type="compositionally biased region" description="Polar residues" evidence="1">
    <location>
        <begin position="887"/>
        <end position="898"/>
    </location>
</feature>
<feature type="compositionally biased region" description="Pro residues" evidence="1">
    <location>
        <begin position="697"/>
        <end position="709"/>
    </location>
</feature>
<feature type="compositionally biased region" description="Acidic residues" evidence="1">
    <location>
        <begin position="836"/>
        <end position="850"/>
    </location>
</feature>
<feature type="region of interest" description="Disordered" evidence="1">
    <location>
        <begin position="119"/>
        <end position="147"/>
    </location>
</feature>
<feature type="compositionally biased region" description="Acidic residues" evidence="1">
    <location>
        <begin position="858"/>
        <end position="872"/>
    </location>
</feature>
<feature type="compositionally biased region" description="Low complexity" evidence="1">
    <location>
        <begin position="611"/>
        <end position="652"/>
    </location>
</feature>
<name>A0A0C2SFW5_AMAMK</name>
<dbReference type="OrthoDB" id="3158970at2759"/>
<evidence type="ECO:0000313" key="2">
    <source>
        <dbReference type="EMBL" id="KIL61970.1"/>
    </source>
</evidence>
<proteinExistence type="predicted"/>
<dbReference type="STRING" id="946122.A0A0C2SFW5"/>
<dbReference type="EMBL" id="KN818277">
    <property type="protein sequence ID" value="KIL61970.1"/>
    <property type="molecule type" value="Genomic_DNA"/>
</dbReference>
<evidence type="ECO:0000313" key="3">
    <source>
        <dbReference type="Proteomes" id="UP000054549"/>
    </source>
</evidence>
<accession>A0A0C2SFW5</accession>
<feature type="compositionally biased region" description="Low complexity" evidence="1">
    <location>
        <begin position="1082"/>
        <end position="1091"/>
    </location>
</feature>
<organism evidence="2 3">
    <name type="scientific">Amanita muscaria (strain Koide BX008)</name>
    <dbReference type="NCBI Taxonomy" id="946122"/>
    <lineage>
        <taxon>Eukaryota</taxon>
        <taxon>Fungi</taxon>
        <taxon>Dikarya</taxon>
        <taxon>Basidiomycota</taxon>
        <taxon>Agaricomycotina</taxon>
        <taxon>Agaricomycetes</taxon>
        <taxon>Agaricomycetidae</taxon>
        <taxon>Agaricales</taxon>
        <taxon>Pluteineae</taxon>
        <taxon>Amanitaceae</taxon>
        <taxon>Amanita</taxon>
    </lineage>
</organism>